<organism evidence="2 3">
    <name type="scientific">Gleimia coleocanis DSM 15436</name>
    <dbReference type="NCBI Taxonomy" id="525245"/>
    <lineage>
        <taxon>Bacteria</taxon>
        <taxon>Bacillati</taxon>
        <taxon>Actinomycetota</taxon>
        <taxon>Actinomycetes</taxon>
        <taxon>Actinomycetales</taxon>
        <taxon>Actinomycetaceae</taxon>
        <taxon>Gleimia</taxon>
    </lineage>
</organism>
<keyword evidence="1" id="KW-1133">Transmembrane helix</keyword>
<name>C0W166_9ACTO</name>
<dbReference type="STRING" id="525245.HMPREF0044_1156"/>
<evidence type="ECO:0000313" key="3">
    <source>
        <dbReference type="Proteomes" id="UP000010301"/>
    </source>
</evidence>
<dbReference type="EMBL" id="ACFG01000032">
    <property type="protein sequence ID" value="EEH63555.1"/>
    <property type="molecule type" value="Genomic_DNA"/>
</dbReference>
<dbReference type="HOGENOM" id="CLU_1811645_0_0_11"/>
<proteinExistence type="predicted"/>
<sequence length="142" mass="15870">MRGFKVFNFAISLLVGVPLMVVIVSFFLVTNGGANIGAGVAFFIGPVLWGIIALLWLIYFARLRPVSVKSEQPPRLLEIMRYVGLGALAFAVVCAIYGYAQLYQTSPNIKPIIYWEFLALGIIAYWLVYHLVKRQVLGKQCK</sequence>
<dbReference type="RefSeq" id="WP_006546326.1">
    <property type="nucleotide sequence ID" value="NZ_DS999541.1"/>
</dbReference>
<comment type="caution">
    <text evidence="2">The sequence shown here is derived from an EMBL/GenBank/DDBJ whole genome shotgun (WGS) entry which is preliminary data.</text>
</comment>
<feature type="transmembrane region" description="Helical" evidence="1">
    <location>
        <begin position="82"/>
        <end position="100"/>
    </location>
</feature>
<gene>
    <name evidence="2" type="ORF">HMPREF0044_1156</name>
</gene>
<keyword evidence="1" id="KW-0812">Transmembrane</keyword>
<dbReference type="AlphaFoldDB" id="C0W166"/>
<keyword evidence="1" id="KW-0472">Membrane</keyword>
<feature type="transmembrane region" description="Helical" evidence="1">
    <location>
        <begin position="112"/>
        <end position="132"/>
    </location>
</feature>
<reference evidence="2 3" key="1">
    <citation type="submission" date="2009-01" db="EMBL/GenBank/DDBJ databases">
        <authorList>
            <person name="Qin X."/>
            <person name="Bachman B."/>
            <person name="Battles P."/>
            <person name="Bell A."/>
            <person name="Bess C."/>
            <person name="Bickham C."/>
            <person name="Chaboub L."/>
            <person name="Chen D."/>
            <person name="Coyle M."/>
            <person name="Deiros D.R."/>
            <person name="Dinh H."/>
            <person name="Forbes L."/>
            <person name="Fowler G."/>
            <person name="Francisco L."/>
            <person name="Fu Q."/>
            <person name="Gubbala S."/>
            <person name="Hale W."/>
            <person name="Han Y."/>
            <person name="Hemphill L."/>
            <person name="Highlander S.K."/>
            <person name="Hirani K."/>
            <person name="Hogues M."/>
            <person name="Jackson L."/>
            <person name="Jakkamsetti A."/>
            <person name="Javaid M."/>
            <person name="Jiang H."/>
            <person name="Korchina V."/>
            <person name="Kovar C."/>
            <person name="Lara F."/>
            <person name="Lee S."/>
            <person name="Mata R."/>
            <person name="Mathew T."/>
            <person name="Moen C."/>
            <person name="Morales K."/>
            <person name="Munidasa M."/>
            <person name="Nazareth L."/>
            <person name="Ngo R."/>
            <person name="Nguyen L."/>
            <person name="Okwuonu G."/>
            <person name="Ongeri F."/>
            <person name="Patil S."/>
            <person name="Petrosino J."/>
            <person name="Pham C."/>
            <person name="Pham P."/>
            <person name="Pu L.-L."/>
            <person name="Puazo M."/>
            <person name="Raj R."/>
            <person name="Reid J."/>
            <person name="Rouhana J."/>
            <person name="Saada N."/>
            <person name="Shang Y."/>
            <person name="Simmons D."/>
            <person name="Thornton R."/>
            <person name="Warren J."/>
            <person name="Weissenberger G."/>
            <person name="Zhang J."/>
            <person name="Zhang L."/>
            <person name="Zhou C."/>
            <person name="Zhu D."/>
            <person name="Muzny D."/>
            <person name="Worley K."/>
            <person name="Gibbs R."/>
        </authorList>
    </citation>
    <scope>NUCLEOTIDE SEQUENCE [LARGE SCALE GENOMIC DNA]</scope>
    <source>
        <strain evidence="2 3">DSM 15436</strain>
    </source>
</reference>
<accession>C0W166</accession>
<evidence type="ECO:0000256" key="1">
    <source>
        <dbReference type="SAM" id="Phobius"/>
    </source>
</evidence>
<keyword evidence="3" id="KW-1185">Reference proteome</keyword>
<feature type="transmembrane region" description="Helical" evidence="1">
    <location>
        <begin position="7"/>
        <end position="30"/>
    </location>
</feature>
<feature type="transmembrane region" description="Helical" evidence="1">
    <location>
        <begin position="36"/>
        <end position="61"/>
    </location>
</feature>
<protein>
    <submittedName>
        <fullName evidence="2">Uncharacterized protein</fullName>
    </submittedName>
</protein>
<evidence type="ECO:0000313" key="2">
    <source>
        <dbReference type="EMBL" id="EEH63555.1"/>
    </source>
</evidence>
<dbReference type="Proteomes" id="UP000010301">
    <property type="component" value="Unassembled WGS sequence"/>
</dbReference>